<dbReference type="PANTHER" id="PTHR43393:SF3">
    <property type="entry name" value="LYSINE DECARBOXYLASE-LIKE PROTEIN"/>
    <property type="match status" value="1"/>
</dbReference>
<dbReference type="NCBIfam" id="TIGR00730">
    <property type="entry name" value="Rossman fold protein, TIGR00730 family"/>
    <property type="match status" value="1"/>
</dbReference>
<dbReference type="InterPro" id="IPR005269">
    <property type="entry name" value="LOG"/>
</dbReference>
<keyword evidence="2" id="KW-0203">Cytokinin biosynthesis</keyword>
<dbReference type="EC" id="3.2.2.n1" evidence="2"/>
<comment type="catalytic activity">
    <reaction evidence="1">
        <text>AMP + H2O = D-ribose 5-phosphate + adenine</text>
        <dbReference type="Rhea" id="RHEA:20129"/>
        <dbReference type="ChEBI" id="CHEBI:15377"/>
        <dbReference type="ChEBI" id="CHEBI:16708"/>
        <dbReference type="ChEBI" id="CHEBI:78346"/>
        <dbReference type="ChEBI" id="CHEBI:456215"/>
        <dbReference type="EC" id="3.2.2.4"/>
    </reaction>
</comment>
<comment type="similarity">
    <text evidence="2">Belongs to the LOG family.</text>
</comment>
<evidence type="ECO:0000256" key="2">
    <source>
        <dbReference type="RuleBase" id="RU363015"/>
    </source>
</evidence>
<protein>
    <recommendedName>
        <fullName evidence="2">Cytokinin riboside 5'-monophosphate phosphoribohydrolase</fullName>
        <ecNumber evidence="2">3.2.2.n1</ecNumber>
    </recommendedName>
</protein>
<feature type="compositionally biased region" description="Acidic residues" evidence="3">
    <location>
        <begin position="1"/>
        <end position="13"/>
    </location>
</feature>
<reference evidence="4 5" key="1">
    <citation type="submission" date="2023-04" db="EMBL/GenBank/DDBJ databases">
        <title>Marinobulbifer ophiurae gen. nov., sp. Nov., isolate from tissue of brittle star Ophioplocus japonicus.</title>
        <authorList>
            <person name="Kawano K."/>
            <person name="Sawayama S."/>
            <person name="Nakagawa S."/>
        </authorList>
    </citation>
    <scope>NUCLEOTIDE SEQUENCE [LARGE SCALE GENOMIC DNA]</scope>
    <source>
        <strain evidence="4 5">NKW57</strain>
    </source>
</reference>
<proteinExistence type="inferred from homology"/>
<sequence>MANSDEDNSEYGEDSPASDKGPGSVSALLATAAEDVANAAMDGVCDISTNNAYRLAYDDLCFMLRDESRATRLMLEWMKVDLLLKDKGVDATAVFFGSAREQCGTSPSGESYYQAARQLAYRVAEHGQQHPDERVTVVSGGGPGIMEAANRGASEAGAITAGFNIVLPHEQNPNPYITPELCFRFHYFAMRKLHFMVRARALVCFPGGYGTLDELFDALTLLQTRKTRALVVVLYGSAFWKRLVDFDLLVESGYISRKDIDFFHLVDSVDEAMHCLGQQLGWHTVTAEGGGDDSCA</sequence>
<dbReference type="InterPro" id="IPR031100">
    <property type="entry name" value="LOG_fam"/>
</dbReference>
<dbReference type="Gene3D" id="3.40.50.450">
    <property type="match status" value="1"/>
</dbReference>
<dbReference type="EMBL" id="BSYJ01000004">
    <property type="protein sequence ID" value="GMG87697.1"/>
    <property type="molecule type" value="Genomic_DNA"/>
</dbReference>
<keyword evidence="2" id="KW-0378">Hydrolase</keyword>
<accession>A0ABQ6M082</accession>
<dbReference type="Proteomes" id="UP001224392">
    <property type="component" value="Unassembled WGS sequence"/>
</dbReference>
<evidence type="ECO:0000256" key="3">
    <source>
        <dbReference type="SAM" id="MobiDB-lite"/>
    </source>
</evidence>
<evidence type="ECO:0000313" key="5">
    <source>
        <dbReference type="Proteomes" id="UP001224392"/>
    </source>
</evidence>
<gene>
    <name evidence="4" type="ORF">MNKW57_20180</name>
</gene>
<dbReference type="RefSeq" id="WP_285764321.1">
    <property type="nucleotide sequence ID" value="NZ_BSYJ01000004.1"/>
</dbReference>
<keyword evidence="5" id="KW-1185">Reference proteome</keyword>
<dbReference type="PANTHER" id="PTHR43393">
    <property type="entry name" value="CYTOKININ RIBOSIDE 5'-MONOPHOSPHATE PHOSPHORIBOHYDROLASE"/>
    <property type="match status" value="1"/>
</dbReference>
<dbReference type="SUPFAM" id="SSF102405">
    <property type="entry name" value="MCP/YpsA-like"/>
    <property type="match status" value="1"/>
</dbReference>
<dbReference type="Pfam" id="PF03641">
    <property type="entry name" value="Lysine_decarbox"/>
    <property type="match status" value="1"/>
</dbReference>
<name>A0ABQ6M082_9GAMM</name>
<organism evidence="4 5">
    <name type="scientific">Biformimicrobium ophioploci</name>
    <dbReference type="NCBI Taxonomy" id="3036711"/>
    <lineage>
        <taxon>Bacteria</taxon>
        <taxon>Pseudomonadati</taxon>
        <taxon>Pseudomonadota</taxon>
        <taxon>Gammaproteobacteria</taxon>
        <taxon>Cellvibrionales</taxon>
        <taxon>Microbulbiferaceae</taxon>
        <taxon>Biformimicrobium</taxon>
    </lineage>
</organism>
<evidence type="ECO:0000256" key="1">
    <source>
        <dbReference type="ARBA" id="ARBA00000274"/>
    </source>
</evidence>
<dbReference type="InterPro" id="IPR052341">
    <property type="entry name" value="LOG_family_nucleotidases"/>
</dbReference>
<evidence type="ECO:0000313" key="4">
    <source>
        <dbReference type="EMBL" id="GMG87697.1"/>
    </source>
</evidence>
<comment type="caution">
    <text evidence="4">The sequence shown here is derived from an EMBL/GenBank/DDBJ whole genome shotgun (WGS) entry which is preliminary data.</text>
</comment>
<feature type="region of interest" description="Disordered" evidence="3">
    <location>
        <begin position="1"/>
        <end position="24"/>
    </location>
</feature>